<gene>
    <name evidence="3" type="ORF">V6N11_010651</name>
</gene>
<evidence type="ECO:0000256" key="2">
    <source>
        <dbReference type="SAM" id="Phobius"/>
    </source>
</evidence>
<sequence>MISSSMAQQPHQTNPRPRQSCFLGCFGFSAKKKSGQQKKTRSLSWPRFRLSSRKSSAKTVPVNNTDKAEADRSKTKKKQPHKPSRQNSSTNHVARETTTQNGSSLPGSPMIKTKPRRTPTRLSHAGSFPVLEGSQRVGNPRIHAPTSSKDLVEKFEPMMGLSIITVTLIIMVLWGRVCAILCTSAWLYICARFRTRTRSKGNESTANSNSNSDDSYLNSKEYKKKVVLEGLLQRNQPFTL</sequence>
<reference evidence="3 4" key="1">
    <citation type="journal article" date="2024" name="G3 (Bethesda)">
        <title>Genome assembly of Hibiscus sabdariffa L. provides insights into metabolisms of medicinal natural products.</title>
        <authorList>
            <person name="Kim T."/>
        </authorList>
    </citation>
    <scope>NUCLEOTIDE SEQUENCE [LARGE SCALE GENOMIC DNA]</scope>
    <source>
        <strain evidence="3">TK-2024</strain>
        <tissue evidence="3">Old leaves</tissue>
    </source>
</reference>
<feature type="compositionally biased region" description="Basic residues" evidence="1">
    <location>
        <begin position="30"/>
        <end position="41"/>
    </location>
</feature>
<feature type="compositionally biased region" description="Polar residues" evidence="1">
    <location>
        <begin position="1"/>
        <end position="17"/>
    </location>
</feature>
<evidence type="ECO:0000313" key="4">
    <source>
        <dbReference type="Proteomes" id="UP001396334"/>
    </source>
</evidence>
<keyword evidence="2" id="KW-1133">Transmembrane helix</keyword>
<comment type="caution">
    <text evidence="3">The sequence shown here is derived from an EMBL/GenBank/DDBJ whole genome shotgun (WGS) entry which is preliminary data.</text>
</comment>
<keyword evidence="2" id="KW-0812">Transmembrane</keyword>
<dbReference type="EMBL" id="JBBPBN010000016">
    <property type="protein sequence ID" value="KAK9020633.1"/>
    <property type="molecule type" value="Genomic_DNA"/>
</dbReference>
<dbReference type="PANTHER" id="PTHR34379">
    <property type="entry name" value="OS07G0553800 PROTEIN"/>
    <property type="match status" value="1"/>
</dbReference>
<dbReference type="Proteomes" id="UP001396334">
    <property type="component" value="Unassembled WGS sequence"/>
</dbReference>
<evidence type="ECO:0000313" key="3">
    <source>
        <dbReference type="EMBL" id="KAK9020633.1"/>
    </source>
</evidence>
<keyword evidence="2" id="KW-0472">Membrane</keyword>
<feature type="compositionally biased region" description="Polar residues" evidence="1">
    <location>
        <begin position="85"/>
        <end position="106"/>
    </location>
</feature>
<feature type="transmembrane region" description="Helical" evidence="2">
    <location>
        <begin position="158"/>
        <end position="189"/>
    </location>
</feature>
<keyword evidence="4" id="KW-1185">Reference proteome</keyword>
<accession>A0ABR2S6F5</accession>
<feature type="compositionally biased region" description="Basic residues" evidence="1">
    <location>
        <begin position="74"/>
        <end position="84"/>
    </location>
</feature>
<organism evidence="3 4">
    <name type="scientific">Hibiscus sabdariffa</name>
    <name type="common">roselle</name>
    <dbReference type="NCBI Taxonomy" id="183260"/>
    <lineage>
        <taxon>Eukaryota</taxon>
        <taxon>Viridiplantae</taxon>
        <taxon>Streptophyta</taxon>
        <taxon>Embryophyta</taxon>
        <taxon>Tracheophyta</taxon>
        <taxon>Spermatophyta</taxon>
        <taxon>Magnoliopsida</taxon>
        <taxon>eudicotyledons</taxon>
        <taxon>Gunneridae</taxon>
        <taxon>Pentapetalae</taxon>
        <taxon>rosids</taxon>
        <taxon>malvids</taxon>
        <taxon>Malvales</taxon>
        <taxon>Malvaceae</taxon>
        <taxon>Malvoideae</taxon>
        <taxon>Hibiscus</taxon>
    </lineage>
</organism>
<feature type="region of interest" description="Disordered" evidence="1">
    <location>
        <begin position="1"/>
        <end position="145"/>
    </location>
</feature>
<proteinExistence type="predicted"/>
<evidence type="ECO:0000256" key="1">
    <source>
        <dbReference type="SAM" id="MobiDB-lite"/>
    </source>
</evidence>
<protein>
    <submittedName>
        <fullName evidence="3">Uncharacterized protein</fullName>
    </submittedName>
</protein>
<dbReference type="InterPro" id="IPR040411">
    <property type="entry name" value="At5g23160-like"/>
</dbReference>
<name>A0ABR2S6F5_9ROSI</name>
<dbReference type="PANTHER" id="PTHR34379:SF3">
    <property type="entry name" value="PROTEIN, PUTATIVE-RELATED"/>
    <property type="match status" value="1"/>
</dbReference>